<evidence type="ECO:0000313" key="2">
    <source>
        <dbReference type="EMBL" id="PSS38093.1"/>
    </source>
</evidence>
<feature type="region of interest" description="Disordered" evidence="1">
    <location>
        <begin position="78"/>
        <end position="102"/>
    </location>
</feature>
<evidence type="ECO:0000313" key="3">
    <source>
        <dbReference type="Proteomes" id="UP000186601"/>
    </source>
</evidence>
<name>A0A2R6S763_9APHY</name>
<proteinExistence type="predicted"/>
<gene>
    <name evidence="2" type="ORF">PHLCEN_2v73</name>
</gene>
<sequence length="102" mass="11409">MQGLRGMGDPVRITWAYGQAIPYLLSSRIKRELIIRGLSKFIDKLRSGDNQMPLGEFWDLERTAFVLSNMVDRSVSGVPEQSIQHLPSNKPPVPGYGSYSSV</sequence>
<protein>
    <submittedName>
        <fullName evidence="2">Uncharacterized protein</fullName>
    </submittedName>
</protein>
<dbReference type="Proteomes" id="UP000186601">
    <property type="component" value="Unassembled WGS sequence"/>
</dbReference>
<dbReference type="EMBL" id="MLYV02000005">
    <property type="protein sequence ID" value="PSS38093.1"/>
    <property type="molecule type" value="Genomic_DNA"/>
</dbReference>
<evidence type="ECO:0000256" key="1">
    <source>
        <dbReference type="SAM" id="MobiDB-lite"/>
    </source>
</evidence>
<organism evidence="2 3">
    <name type="scientific">Hermanssonia centrifuga</name>
    <dbReference type="NCBI Taxonomy" id="98765"/>
    <lineage>
        <taxon>Eukaryota</taxon>
        <taxon>Fungi</taxon>
        <taxon>Dikarya</taxon>
        <taxon>Basidiomycota</taxon>
        <taxon>Agaricomycotina</taxon>
        <taxon>Agaricomycetes</taxon>
        <taxon>Polyporales</taxon>
        <taxon>Meruliaceae</taxon>
        <taxon>Hermanssonia</taxon>
    </lineage>
</organism>
<comment type="caution">
    <text evidence="2">The sequence shown here is derived from an EMBL/GenBank/DDBJ whole genome shotgun (WGS) entry which is preliminary data.</text>
</comment>
<dbReference type="AlphaFoldDB" id="A0A2R6S763"/>
<accession>A0A2R6S763</accession>
<reference evidence="2 3" key="1">
    <citation type="submission" date="2018-02" db="EMBL/GenBank/DDBJ databases">
        <title>Genome sequence of the basidiomycete white-rot fungus Phlebia centrifuga.</title>
        <authorList>
            <person name="Granchi Z."/>
            <person name="Peng M."/>
            <person name="de Vries R.P."/>
            <person name="Hilden K."/>
            <person name="Makela M.R."/>
            <person name="Grigoriev I."/>
            <person name="Riley R."/>
        </authorList>
    </citation>
    <scope>NUCLEOTIDE SEQUENCE [LARGE SCALE GENOMIC DNA]</scope>
    <source>
        <strain evidence="2 3">FBCC195</strain>
    </source>
</reference>
<keyword evidence="3" id="KW-1185">Reference proteome</keyword>